<protein>
    <submittedName>
        <fullName evidence="1">11887_t:CDS:1</fullName>
    </submittedName>
</protein>
<evidence type="ECO:0000313" key="1">
    <source>
        <dbReference type="EMBL" id="CAG8497217.1"/>
    </source>
</evidence>
<comment type="caution">
    <text evidence="1">The sequence shown here is derived from an EMBL/GenBank/DDBJ whole genome shotgun (WGS) entry which is preliminary data.</text>
</comment>
<accession>A0ACA9KWB2</accession>
<sequence>MYIGQSLCERANVLRMLITEQKLPYTNFSKISRCTDYVNHGTGNPVAIIKYLIEKKWFSENTRCDEYGDDDRTEDVRRSLALDVWIREKIDNGVITSPKYDPVEGRVPKSLWVTVKRKIEELLLQVPLQASDETMYLKFTEVWWEGRVKNGPSPTAKNSV</sequence>
<proteinExistence type="predicted"/>
<gene>
    <name evidence="1" type="ORF">ACOLOM_LOCUS2637</name>
</gene>
<name>A0ACA9KWB2_9GLOM</name>
<reference evidence="1" key="1">
    <citation type="submission" date="2021-06" db="EMBL/GenBank/DDBJ databases">
        <authorList>
            <person name="Kallberg Y."/>
            <person name="Tangrot J."/>
            <person name="Rosling A."/>
        </authorList>
    </citation>
    <scope>NUCLEOTIDE SEQUENCE</scope>
    <source>
        <strain evidence="1">CL356</strain>
    </source>
</reference>
<organism evidence="1 2">
    <name type="scientific">Acaulospora colombiana</name>
    <dbReference type="NCBI Taxonomy" id="27376"/>
    <lineage>
        <taxon>Eukaryota</taxon>
        <taxon>Fungi</taxon>
        <taxon>Fungi incertae sedis</taxon>
        <taxon>Mucoromycota</taxon>
        <taxon>Glomeromycotina</taxon>
        <taxon>Glomeromycetes</taxon>
        <taxon>Diversisporales</taxon>
        <taxon>Acaulosporaceae</taxon>
        <taxon>Acaulospora</taxon>
    </lineage>
</organism>
<dbReference type="EMBL" id="CAJVPT010003540">
    <property type="protein sequence ID" value="CAG8497217.1"/>
    <property type="molecule type" value="Genomic_DNA"/>
</dbReference>
<dbReference type="Proteomes" id="UP000789525">
    <property type="component" value="Unassembled WGS sequence"/>
</dbReference>
<keyword evidence="2" id="KW-1185">Reference proteome</keyword>
<evidence type="ECO:0000313" key="2">
    <source>
        <dbReference type="Proteomes" id="UP000789525"/>
    </source>
</evidence>